<keyword evidence="2 4" id="KW-0863">Zinc-finger</keyword>
<dbReference type="SMART" id="SM01197">
    <property type="entry name" value="FANCL_C"/>
    <property type="match status" value="1"/>
</dbReference>
<dbReference type="CDD" id="cd16448">
    <property type="entry name" value="RING-H2"/>
    <property type="match status" value="1"/>
</dbReference>
<evidence type="ECO:0000256" key="3">
    <source>
        <dbReference type="ARBA" id="ARBA00022833"/>
    </source>
</evidence>
<dbReference type="GO" id="GO:0061630">
    <property type="term" value="F:ubiquitin protein ligase activity"/>
    <property type="evidence" value="ECO:0007669"/>
    <property type="project" value="TreeGrafter"/>
</dbReference>
<evidence type="ECO:0000256" key="4">
    <source>
        <dbReference type="PROSITE-ProRule" id="PRU00175"/>
    </source>
</evidence>
<dbReference type="EMBL" id="BTRK01000003">
    <property type="protein sequence ID" value="GMR40640.1"/>
    <property type="molecule type" value="Genomic_DNA"/>
</dbReference>
<organism evidence="7 8">
    <name type="scientific">Pristionchus mayeri</name>
    <dbReference type="NCBI Taxonomy" id="1317129"/>
    <lineage>
        <taxon>Eukaryota</taxon>
        <taxon>Metazoa</taxon>
        <taxon>Ecdysozoa</taxon>
        <taxon>Nematoda</taxon>
        <taxon>Chromadorea</taxon>
        <taxon>Rhabditida</taxon>
        <taxon>Rhabditina</taxon>
        <taxon>Diplogasteromorpha</taxon>
        <taxon>Diplogasteroidea</taxon>
        <taxon>Neodiplogasteridae</taxon>
        <taxon>Pristionchus</taxon>
    </lineage>
</organism>
<dbReference type="InterPro" id="IPR001841">
    <property type="entry name" value="Znf_RING"/>
</dbReference>
<dbReference type="GO" id="GO:0016567">
    <property type="term" value="P:protein ubiquitination"/>
    <property type="evidence" value="ECO:0007669"/>
    <property type="project" value="TreeGrafter"/>
</dbReference>
<dbReference type="InterPro" id="IPR013083">
    <property type="entry name" value="Znf_RING/FYVE/PHD"/>
</dbReference>
<evidence type="ECO:0000256" key="5">
    <source>
        <dbReference type="SAM" id="MobiDB-lite"/>
    </source>
</evidence>
<sequence length="155" mass="17856">MHCFSNETTLPQFPSMPPITRRQSSSSAPARQSASGAVQKAARVKQPKRRQEEELVCTICFEALSKKRDVKTSCAHRFHRTCLINWLETINYKSEHLCPNCRAPITSLKDGRKTVIIESFGKYQQPTLFLIHSSTREEQNRLRQEFCQMLTKALE</sequence>
<protein>
    <recommendedName>
        <fullName evidence="6">RING-type domain-containing protein</fullName>
    </recommendedName>
</protein>
<dbReference type="Proteomes" id="UP001328107">
    <property type="component" value="Unassembled WGS sequence"/>
</dbReference>
<proteinExistence type="predicted"/>
<dbReference type="GO" id="GO:0008270">
    <property type="term" value="F:zinc ion binding"/>
    <property type="evidence" value="ECO:0007669"/>
    <property type="project" value="UniProtKB-KW"/>
</dbReference>
<dbReference type="SMART" id="SM00184">
    <property type="entry name" value="RING"/>
    <property type="match status" value="1"/>
</dbReference>
<feature type="non-terminal residue" evidence="7">
    <location>
        <position position="155"/>
    </location>
</feature>
<name>A0AAN5CD82_9BILA</name>
<keyword evidence="3" id="KW-0862">Zinc</keyword>
<reference evidence="8" key="1">
    <citation type="submission" date="2022-10" db="EMBL/GenBank/DDBJ databases">
        <title>Genome assembly of Pristionchus species.</title>
        <authorList>
            <person name="Yoshida K."/>
            <person name="Sommer R.J."/>
        </authorList>
    </citation>
    <scope>NUCLEOTIDE SEQUENCE [LARGE SCALE GENOMIC DNA]</scope>
    <source>
        <strain evidence="8">RS5460</strain>
    </source>
</reference>
<keyword evidence="8" id="KW-1185">Reference proteome</keyword>
<dbReference type="PROSITE" id="PS50089">
    <property type="entry name" value="ZF_RING_2"/>
    <property type="match status" value="1"/>
</dbReference>
<feature type="compositionally biased region" description="Polar residues" evidence="5">
    <location>
        <begin position="1"/>
        <end position="12"/>
    </location>
</feature>
<gene>
    <name evidence="7" type="ORF">PMAYCL1PPCAC_10835</name>
</gene>
<dbReference type="PANTHER" id="PTHR45969:SF69">
    <property type="entry name" value="FINGER DOMAIN PROTEIN, PUTATIVE (AFU_ORTHOLOGUE AFUA_3G12190)-RELATED"/>
    <property type="match status" value="1"/>
</dbReference>
<evidence type="ECO:0000256" key="1">
    <source>
        <dbReference type="ARBA" id="ARBA00022723"/>
    </source>
</evidence>
<dbReference type="SUPFAM" id="SSF57850">
    <property type="entry name" value="RING/U-box"/>
    <property type="match status" value="1"/>
</dbReference>
<feature type="compositionally biased region" description="Low complexity" evidence="5">
    <location>
        <begin position="21"/>
        <end position="35"/>
    </location>
</feature>
<keyword evidence="1" id="KW-0479">Metal-binding</keyword>
<evidence type="ECO:0000259" key="6">
    <source>
        <dbReference type="PROSITE" id="PS50089"/>
    </source>
</evidence>
<evidence type="ECO:0000313" key="7">
    <source>
        <dbReference type="EMBL" id="GMR40640.1"/>
    </source>
</evidence>
<evidence type="ECO:0000256" key="2">
    <source>
        <dbReference type="ARBA" id="ARBA00022771"/>
    </source>
</evidence>
<feature type="domain" description="RING-type" evidence="6">
    <location>
        <begin position="57"/>
        <end position="102"/>
    </location>
</feature>
<accession>A0AAN5CD82</accession>
<evidence type="ECO:0000313" key="8">
    <source>
        <dbReference type="Proteomes" id="UP001328107"/>
    </source>
</evidence>
<dbReference type="AlphaFoldDB" id="A0AAN5CD82"/>
<dbReference type="PANTHER" id="PTHR45969">
    <property type="entry name" value="RING ZINC FINGER PROTEIN-RELATED"/>
    <property type="match status" value="1"/>
</dbReference>
<dbReference type="Gene3D" id="3.30.40.10">
    <property type="entry name" value="Zinc/RING finger domain, C3HC4 (zinc finger)"/>
    <property type="match status" value="1"/>
</dbReference>
<comment type="caution">
    <text evidence="7">The sequence shown here is derived from an EMBL/GenBank/DDBJ whole genome shotgun (WGS) entry which is preliminary data.</text>
</comment>
<feature type="region of interest" description="Disordered" evidence="5">
    <location>
        <begin position="1"/>
        <end position="46"/>
    </location>
</feature>
<dbReference type="Pfam" id="PF13639">
    <property type="entry name" value="zf-RING_2"/>
    <property type="match status" value="1"/>
</dbReference>